<dbReference type="AlphaFoldDB" id="X1DB15"/>
<accession>X1DB15</accession>
<gene>
    <name evidence="1" type="ORF">S01H4_39799</name>
</gene>
<reference evidence="1" key="1">
    <citation type="journal article" date="2014" name="Front. Microbiol.">
        <title>High frequency of phylogenetically diverse reductive dehalogenase-homologous genes in deep subseafloor sedimentary metagenomes.</title>
        <authorList>
            <person name="Kawai M."/>
            <person name="Futagami T."/>
            <person name="Toyoda A."/>
            <person name="Takaki Y."/>
            <person name="Nishi S."/>
            <person name="Hori S."/>
            <person name="Arai W."/>
            <person name="Tsubouchi T."/>
            <person name="Morono Y."/>
            <person name="Uchiyama I."/>
            <person name="Ito T."/>
            <person name="Fujiyama A."/>
            <person name="Inagaki F."/>
            <person name="Takami H."/>
        </authorList>
    </citation>
    <scope>NUCLEOTIDE SEQUENCE</scope>
    <source>
        <strain evidence="1">Expedition CK06-06</strain>
    </source>
</reference>
<sequence>MGLLDMYSYLTYYFDSESYPDFRGKIERMTGIQIVAIFDNYLEEHPEEWHFSGALIFYSAINDL</sequence>
<protein>
    <submittedName>
        <fullName evidence="1">Uncharacterized protein</fullName>
    </submittedName>
</protein>
<organism evidence="1">
    <name type="scientific">marine sediment metagenome</name>
    <dbReference type="NCBI Taxonomy" id="412755"/>
    <lineage>
        <taxon>unclassified sequences</taxon>
        <taxon>metagenomes</taxon>
        <taxon>ecological metagenomes</taxon>
    </lineage>
</organism>
<comment type="caution">
    <text evidence="1">The sequence shown here is derived from an EMBL/GenBank/DDBJ whole genome shotgun (WGS) entry which is preliminary data.</text>
</comment>
<proteinExistence type="predicted"/>
<dbReference type="EMBL" id="BART01021603">
    <property type="protein sequence ID" value="GAH02274.1"/>
    <property type="molecule type" value="Genomic_DNA"/>
</dbReference>
<name>X1DB15_9ZZZZ</name>
<evidence type="ECO:0000313" key="1">
    <source>
        <dbReference type="EMBL" id="GAH02274.1"/>
    </source>
</evidence>